<protein>
    <submittedName>
        <fullName evidence="2">Toxin ParE1/3/4</fullName>
    </submittedName>
</protein>
<evidence type="ECO:0000256" key="1">
    <source>
        <dbReference type="ARBA" id="ARBA00022649"/>
    </source>
</evidence>
<keyword evidence="3" id="KW-1185">Reference proteome</keyword>
<comment type="caution">
    <text evidence="2">The sequence shown here is derived from an EMBL/GenBank/DDBJ whole genome shotgun (WGS) entry which is preliminary data.</text>
</comment>
<sequence length="111" mass="12916">MKNLVFLPKAASDIDQIYDYTEEKWGYEQAEDYVFALRDRCHALAKGIARGRKVGSIKPSRFGLRLTLHYLQRRRSDDYDRSHPSSADEYWRTSLTLFCNGLHRASPCASR</sequence>
<dbReference type="RefSeq" id="WP_037135095.1">
    <property type="nucleotide sequence ID" value="NZ_JACIIG010000004.1"/>
</dbReference>
<reference evidence="2 3" key="1">
    <citation type="submission" date="2020-08" db="EMBL/GenBank/DDBJ databases">
        <title>Genomic Encyclopedia of Type Strains, Phase IV (KMG-V): Genome sequencing to study the core and pangenomes of soil and plant-associated prokaryotes.</title>
        <authorList>
            <person name="Whitman W."/>
        </authorList>
    </citation>
    <scope>NUCLEOTIDE SEQUENCE [LARGE SCALE GENOMIC DNA]</scope>
    <source>
        <strain evidence="2 3">SEMIA 492</strain>
    </source>
</reference>
<dbReference type="Proteomes" id="UP000543836">
    <property type="component" value="Unassembled WGS sequence"/>
</dbReference>
<keyword evidence="1" id="KW-1277">Toxin-antitoxin system</keyword>
<proteinExistence type="predicted"/>
<gene>
    <name evidence="2" type="ORF">GGE60_002224</name>
</gene>
<dbReference type="InterPro" id="IPR007712">
    <property type="entry name" value="RelE/ParE_toxin"/>
</dbReference>
<dbReference type="EMBL" id="JACIIG010000004">
    <property type="protein sequence ID" value="MBB4568113.1"/>
    <property type="molecule type" value="Genomic_DNA"/>
</dbReference>
<dbReference type="Gene3D" id="3.30.2310.20">
    <property type="entry name" value="RelE-like"/>
    <property type="match status" value="1"/>
</dbReference>
<accession>A0A7W7ELD5</accession>
<evidence type="ECO:0000313" key="2">
    <source>
        <dbReference type="EMBL" id="MBB4568113.1"/>
    </source>
</evidence>
<dbReference type="AlphaFoldDB" id="A0A7W7ELD5"/>
<evidence type="ECO:0000313" key="3">
    <source>
        <dbReference type="Proteomes" id="UP000543836"/>
    </source>
</evidence>
<dbReference type="Pfam" id="PF05016">
    <property type="entry name" value="ParE_toxin"/>
    <property type="match status" value="1"/>
</dbReference>
<name>A0A7W7ELD5_9HYPH</name>
<organism evidence="2 3">
    <name type="scientific">Rhizobium leucaenae</name>
    <dbReference type="NCBI Taxonomy" id="29450"/>
    <lineage>
        <taxon>Bacteria</taxon>
        <taxon>Pseudomonadati</taxon>
        <taxon>Pseudomonadota</taxon>
        <taxon>Alphaproteobacteria</taxon>
        <taxon>Hyphomicrobiales</taxon>
        <taxon>Rhizobiaceae</taxon>
        <taxon>Rhizobium/Agrobacterium group</taxon>
        <taxon>Rhizobium</taxon>
    </lineage>
</organism>
<dbReference type="InterPro" id="IPR035093">
    <property type="entry name" value="RelE/ParE_toxin_dom_sf"/>
</dbReference>